<reference evidence="1 2" key="1">
    <citation type="journal article" date="2020" name="Fungal Divers.">
        <title>Resolving the Mortierellaceae phylogeny through synthesis of multi-gene phylogenetics and phylogenomics.</title>
        <authorList>
            <person name="Vandepol N."/>
            <person name="Liber J."/>
            <person name="Desiro A."/>
            <person name="Na H."/>
            <person name="Kennedy M."/>
            <person name="Barry K."/>
            <person name="Grigoriev I.V."/>
            <person name="Miller A.N."/>
            <person name="O'Donnell K."/>
            <person name="Stajich J.E."/>
            <person name="Bonito G."/>
        </authorList>
    </citation>
    <scope>NUCLEOTIDE SEQUENCE [LARGE SCALE GENOMIC DNA]</scope>
    <source>
        <strain evidence="1 2">AD045</strain>
    </source>
</reference>
<comment type="caution">
    <text evidence="1">The sequence shown here is derived from an EMBL/GenBank/DDBJ whole genome shotgun (WGS) entry which is preliminary data.</text>
</comment>
<dbReference type="Proteomes" id="UP001194696">
    <property type="component" value="Unassembled WGS sequence"/>
</dbReference>
<keyword evidence="2" id="KW-1185">Reference proteome</keyword>
<proteinExistence type="predicted"/>
<organism evidence="1 2">
    <name type="scientific">Linnemannia gamsii</name>
    <dbReference type="NCBI Taxonomy" id="64522"/>
    <lineage>
        <taxon>Eukaryota</taxon>
        <taxon>Fungi</taxon>
        <taxon>Fungi incertae sedis</taxon>
        <taxon>Mucoromycota</taxon>
        <taxon>Mortierellomycotina</taxon>
        <taxon>Mortierellomycetes</taxon>
        <taxon>Mortierellales</taxon>
        <taxon>Mortierellaceae</taxon>
        <taxon>Linnemannia</taxon>
    </lineage>
</organism>
<protein>
    <submittedName>
        <fullName evidence="1">Uncharacterized protein</fullName>
    </submittedName>
</protein>
<accession>A0ABQ7JIK4</accession>
<evidence type="ECO:0000313" key="1">
    <source>
        <dbReference type="EMBL" id="KAG0274698.1"/>
    </source>
</evidence>
<name>A0ABQ7JIK4_9FUNG</name>
<gene>
    <name evidence="1" type="ORF">BGZ96_004138</name>
</gene>
<dbReference type="EMBL" id="JAAAIM010001974">
    <property type="protein sequence ID" value="KAG0274698.1"/>
    <property type="molecule type" value="Genomic_DNA"/>
</dbReference>
<evidence type="ECO:0000313" key="2">
    <source>
        <dbReference type="Proteomes" id="UP001194696"/>
    </source>
</evidence>
<sequence length="151" mass="16781">MELNAQLAAANARFDALVERVNVVEANKSRNEPILEMLAKYGRFFNAITTELEPKLNEIVECLDALDEQLDAIPMVMQSMGQPQLNAAIDAFRLELASAINASTQVARDAAIVNKPRSALPDAFSGKREDWKSFQSRLDLFLLTHESAYPT</sequence>